<gene>
    <name evidence="2" type="ORF">SAMN04488695_10310</name>
</gene>
<dbReference type="RefSeq" id="WP_074911571.1">
    <property type="nucleotide sequence ID" value="NZ_FOVK01000003.1"/>
</dbReference>
<evidence type="ECO:0000256" key="1">
    <source>
        <dbReference type="SAM" id="Phobius"/>
    </source>
</evidence>
<dbReference type="OrthoDB" id="359931at2"/>
<dbReference type="Pfam" id="PF14014">
    <property type="entry name" value="DUF4230"/>
    <property type="match status" value="1"/>
</dbReference>
<protein>
    <recommendedName>
        <fullName evidence="4">DUF4230 domain-containing protein</fullName>
    </recommendedName>
</protein>
<organism evidence="2 3">
    <name type="scientific">Proteiniclasticum ruminis</name>
    <dbReference type="NCBI Taxonomy" id="398199"/>
    <lineage>
        <taxon>Bacteria</taxon>
        <taxon>Bacillati</taxon>
        <taxon>Bacillota</taxon>
        <taxon>Clostridia</taxon>
        <taxon>Eubacteriales</taxon>
        <taxon>Clostridiaceae</taxon>
        <taxon>Proteiniclasticum</taxon>
    </lineage>
</organism>
<evidence type="ECO:0000313" key="2">
    <source>
        <dbReference type="EMBL" id="SFN61429.1"/>
    </source>
</evidence>
<keyword evidence="3" id="KW-1185">Reference proteome</keyword>
<sequence length="197" mass="21968">MNGKRSKIIIVIVAVLVIAASLIIGPKLLGKEEKKAEIVTRSTLEEIIHIEELSIYQAVYNGVAEIYNKKNPEKIDYYVSYNAKVNAGFDPKDCIIEIDDQSKAITLILPEMKMLDPIVDITTLDYIFQNKKINNSSVSAEAYQACIDDAIVESNQNTDMFQLAEENAKNVMVALVRPFLSSLDSKYSFEVVVGGEK</sequence>
<dbReference type="Proteomes" id="UP000181899">
    <property type="component" value="Unassembled WGS sequence"/>
</dbReference>
<feature type="transmembrane region" description="Helical" evidence="1">
    <location>
        <begin position="6"/>
        <end position="25"/>
    </location>
</feature>
<name>A0A1I5AGU0_9CLOT</name>
<evidence type="ECO:0000313" key="3">
    <source>
        <dbReference type="Proteomes" id="UP000181899"/>
    </source>
</evidence>
<accession>A0A1I5AGU0</accession>
<keyword evidence="1" id="KW-1133">Transmembrane helix</keyword>
<keyword evidence="1" id="KW-0472">Membrane</keyword>
<dbReference type="AlphaFoldDB" id="A0A1I5AGU0"/>
<reference evidence="2 3" key="1">
    <citation type="submission" date="2016-10" db="EMBL/GenBank/DDBJ databases">
        <authorList>
            <person name="de Groot N.N."/>
        </authorList>
    </citation>
    <scope>NUCLEOTIDE SEQUENCE [LARGE SCALE GENOMIC DNA]</scope>
    <source>
        <strain evidence="2 3">ML2</strain>
    </source>
</reference>
<keyword evidence="1" id="KW-0812">Transmembrane</keyword>
<evidence type="ECO:0008006" key="4">
    <source>
        <dbReference type="Google" id="ProtNLM"/>
    </source>
</evidence>
<dbReference type="EMBL" id="FOVK01000003">
    <property type="protein sequence ID" value="SFN61429.1"/>
    <property type="molecule type" value="Genomic_DNA"/>
</dbReference>
<dbReference type="InterPro" id="IPR025324">
    <property type="entry name" value="DUF4230"/>
</dbReference>
<proteinExistence type="predicted"/>